<protein>
    <submittedName>
        <fullName evidence="1">Uncharacterized protein</fullName>
    </submittedName>
</protein>
<name>A0A0E9RII2_ANGAN</name>
<evidence type="ECO:0000313" key="1">
    <source>
        <dbReference type="EMBL" id="JAH28899.1"/>
    </source>
</evidence>
<organism evidence="1">
    <name type="scientific">Anguilla anguilla</name>
    <name type="common">European freshwater eel</name>
    <name type="synonym">Muraena anguilla</name>
    <dbReference type="NCBI Taxonomy" id="7936"/>
    <lineage>
        <taxon>Eukaryota</taxon>
        <taxon>Metazoa</taxon>
        <taxon>Chordata</taxon>
        <taxon>Craniata</taxon>
        <taxon>Vertebrata</taxon>
        <taxon>Euteleostomi</taxon>
        <taxon>Actinopterygii</taxon>
        <taxon>Neopterygii</taxon>
        <taxon>Teleostei</taxon>
        <taxon>Anguilliformes</taxon>
        <taxon>Anguillidae</taxon>
        <taxon>Anguilla</taxon>
    </lineage>
</organism>
<reference evidence="1" key="1">
    <citation type="submission" date="2014-11" db="EMBL/GenBank/DDBJ databases">
        <authorList>
            <person name="Amaro Gonzalez C."/>
        </authorList>
    </citation>
    <scope>NUCLEOTIDE SEQUENCE</scope>
</reference>
<dbReference type="AlphaFoldDB" id="A0A0E9RII2"/>
<reference evidence="1" key="2">
    <citation type="journal article" date="2015" name="Fish Shellfish Immunol.">
        <title>Early steps in the European eel (Anguilla anguilla)-Vibrio vulnificus interaction in the gills: Role of the RtxA13 toxin.</title>
        <authorList>
            <person name="Callol A."/>
            <person name="Pajuelo D."/>
            <person name="Ebbesson L."/>
            <person name="Teles M."/>
            <person name="MacKenzie S."/>
            <person name="Amaro C."/>
        </authorList>
    </citation>
    <scope>NUCLEOTIDE SEQUENCE</scope>
</reference>
<accession>A0A0E9RII2</accession>
<dbReference type="EMBL" id="GBXM01079678">
    <property type="protein sequence ID" value="JAH28899.1"/>
    <property type="molecule type" value="Transcribed_RNA"/>
</dbReference>
<sequence length="26" mass="3142">MKCIYTPCFHYVETTACFFYCTQPPF</sequence>
<proteinExistence type="predicted"/>